<dbReference type="VEuPathDB" id="FungiDB:BLGHR1_13125"/>
<evidence type="ECO:0000313" key="1">
    <source>
        <dbReference type="EMBL" id="SZF02346.1"/>
    </source>
</evidence>
<name>A0A383URC6_BLUHO</name>
<protein>
    <submittedName>
        <fullName evidence="1">Uncharacterized protein</fullName>
    </submittedName>
</protein>
<reference evidence="1 2" key="1">
    <citation type="submission" date="2017-11" db="EMBL/GenBank/DDBJ databases">
        <authorList>
            <person name="Kracher B."/>
        </authorList>
    </citation>
    <scope>NUCLEOTIDE SEQUENCE [LARGE SCALE GENOMIC DNA]</scope>
    <source>
        <strain evidence="1 2">RACE1</strain>
    </source>
</reference>
<dbReference type="AlphaFoldDB" id="A0A383URC6"/>
<proteinExistence type="predicted"/>
<accession>A0A383URC6</accession>
<evidence type="ECO:0000313" key="2">
    <source>
        <dbReference type="Proteomes" id="UP000275772"/>
    </source>
</evidence>
<dbReference type="Proteomes" id="UP000275772">
    <property type="component" value="Unassembled WGS sequence"/>
</dbReference>
<organism evidence="1 2">
    <name type="scientific">Blumeria hordei</name>
    <name type="common">Barley powdery mildew</name>
    <name type="synonym">Blumeria graminis f. sp. hordei</name>
    <dbReference type="NCBI Taxonomy" id="2867405"/>
    <lineage>
        <taxon>Eukaryota</taxon>
        <taxon>Fungi</taxon>
        <taxon>Dikarya</taxon>
        <taxon>Ascomycota</taxon>
        <taxon>Pezizomycotina</taxon>
        <taxon>Leotiomycetes</taxon>
        <taxon>Erysiphales</taxon>
        <taxon>Erysiphaceae</taxon>
        <taxon>Blumeria</taxon>
    </lineage>
</organism>
<gene>
    <name evidence="1" type="ORF">BLGHR1_13125</name>
</gene>
<sequence>MANGEFKGIININNRKEKCVPLWDISSVMSDNIYIPSSTLNLQKIKDSYWPESCFGHKIKSATIWLYLELALKDWVQAFNGRKPNFPIIKNRLIQLWPIRTPESHDNSFKYVFAIGYHTELDTYSLYYAKVMENIFENFLPCFNFSPDIIRKLQKNFAELHSHGESSFLVH</sequence>
<dbReference type="EMBL" id="UNSH01000042">
    <property type="protein sequence ID" value="SZF02346.1"/>
    <property type="molecule type" value="Genomic_DNA"/>
</dbReference>